<dbReference type="GO" id="GO:0006355">
    <property type="term" value="P:regulation of DNA-templated transcription"/>
    <property type="evidence" value="ECO:0007669"/>
    <property type="project" value="InterPro"/>
</dbReference>
<organism evidence="4 5">
    <name type="scientific">Mediterraneibacter hominis</name>
    <dbReference type="NCBI Taxonomy" id="2763054"/>
    <lineage>
        <taxon>Bacteria</taxon>
        <taxon>Bacillati</taxon>
        <taxon>Bacillota</taxon>
        <taxon>Clostridia</taxon>
        <taxon>Lachnospirales</taxon>
        <taxon>Lachnospiraceae</taxon>
        <taxon>Mediterraneibacter</taxon>
    </lineage>
</organism>
<evidence type="ECO:0000259" key="3">
    <source>
        <dbReference type="PROSITE" id="PS51372"/>
    </source>
</evidence>
<dbReference type="PANTHER" id="PTHR30185">
    <property type="entry name" value="CRYPTIC BETA-GLUCOSIDE BGL OPERON ANTITERMINATOR"/>
    <property type="match status" value="1"/>
</dbReference>
<evidence type="ECO:0000313" key="4">
    <source>
        <dbReference type="EMBL" id="MBC5689568.1"/>
    </source>
</evidence>
<evidence type="ECO:0000256" key="1">
    <source>
        <dbReference type="ARBA" id="ARBA00022737"/>
    </source>
</evidence>
<protein>
    <submittedName>
        <fullName evidence="4">PTS sugar transporter subunit IIA</fullName>
    </submittedName>
</protein>
<keyword evidence="1" id="KW-0677">Repeat</keyword>
<keyword evidence="4" id="KW-0813">Transport</keyword>
<dbReference type="EMBL" id="JACOPF010000002">
    <property type="protein sequence ID" value="MBC5689568.1"/>
    <property type="molecule type" value="Genomic_DNA"/>
</dbReference>
<dbReference type="Gene3D" id="3.40.930.10">
    <property type="entry name" value="Mannitol-specific EII, Chain A"/>
    <property type="match status" value="1"/>
</dbReference>
<dbReference type="PROSITE" id="PS51094">
    <property type="entry name" value="PTS_EIIA_TYPE_2"/>
    <property type="match status" value="1"/>
</dbReference>
<dbReference type="Proteomes" id="UP000652477">
    <property type="component" value="Unassembled WGS sequence"/>
</dbReference>
<dbReference type="RefSeq" id="WP_186876232.1">
    <property type="nucleotide sequence ID" value="NZ_JACOPF010000002.1"/>
</dbReference>
<dbReference type="Pfam" id="PF00359">
    <property type="entry name" value="PTS_EIIA_2"/>
    <property type="match status" value="1"/>
</dbReference>
<feature type="domain" description="PTS EIIA type-2" evidence="2">
    <location>
        <begin position="270"/>
        <end position="409"/>
    </location>
</feature>
<dbReference type="SUPFAM" id="SSF55804">
    <property type="entry name" value="Phoshotransferase/anion transport protein"/>
    <property type="match status" value="1"/>
</dbReference>
<dbReference type="SUPFAM" id="SSF63520">
    <property type="entry name" value="PTS-regulatory domain, PRD"/>
    <property type="match status" value="1"/>
</dbReference>
<proteinExistence type="predicted"/>
<evidence type="ECO:0000313" key="5">
    <source>
        <dbReference type="Proteomes" id="UP000652477"/>
    </source>
</evidence>
<dbReference type="InterPro" id="IPR036634">
    <property type="entry name" value="PRD_sf"/>
</dbReference>
<dbReference type="InterPro" id="IPR016152">
    <property type="entry name" value="PTrfase/Anion_transptr"/>
</dbReference>
<feature type="domain" description="PRD" evidence="3">
    <location>
        <begin position="54"/>
        <end position="161"/>
    </location>
</feature>
<sequence length="409" mass="47790">MVIKQLTDMVLDSMQEKYQIVYAQTERHALAEELCNIRLMKKEERFTRNEIISMIEPCYIVIVEELLNDIKDRFMIDFTRDDKLFSDLVMHIRFSARPQHENMSQEAFLLDMIKSRYPFVFELSTYIFGRIYDALGFEMDEIQLSYVAAHLGAALERMERINSTSDFTIAVCSNMSMGIVRLLMAKLHSMYQTQAKIAGPYPLYDVENMMKEKPQLILTTNLYGIFEEFGVPVLTISPMLEPENILQINEKIKSIRQKSVILSPEHEIEQYFERELFFPHMDFSTREETLKFLADRIVEKGYAPENLLADILERERIAPTTFSNYMAMPHPLHMCAYKTVIAVSTLKNSVLWGKQNVKLVFLLIVRSSDMKYISGFFDITSKLASQKKKVQRLLEISDFDEFVEELVPM</sequence>
<dbReference type="InterPro" id="IPR002178">
    <property type="entry name" value="PTS_EIIA_type-2_dom"/>
</dbReference>
<keyword evidence="4" id="KW-0762">Sugar transport</keyword>
<dbReference type="InterPro" id="IPR050661">
    <property type="entry name" value="BglG_antiterminators"/>
</dbReference>
<evidence type="ECO:0000259" key="2">
    <source>
        <dbReference type="PROSITE" id="PS51094"/>
    </source>
</evidence>
<dbReference type="PROSITE" id="PS51372">
    <property type="entry name" value="PRD_2"/>
    <property type="match status" value="1"/>
</dbReference>
<dbReference type="InterPro" id="IPR011608">
    <property type="entry name" value="PRD"/>
</dbReference>
<keyword evidence="5" id="KW-1185">Reference proteome</keyword>
<comment type="caution">
    <text evidence="4">The sequence shown here is derived from an EMBL/GenBank/DDBJ whole genome shotgun (WGS) entry which is preliminary data.</text>
</comment>
<reference evidence="4" key="1">
    <citation type="submission" date="2020-08" db="EMBL/GenBank/DDBJ databases">
        <title>Genome public.</title>
        <authorList>
            <person name="Liu C."/>
            <person name="Sun Q."/>
        </authorList>
    </citation>
    <scope>NUCLEOTIDE SEQUENCE</scope>
    <source>
        <strain evidence="4">NSJ-55</strain>
    </source>
</reference>
<dbReference type="PANTHER" id="PTHR30185:SF12">
    <property type="entry name" value="TRANSCRIPTIONAL REGULATOR MANR"/>
    <property type="match status" value="1"/>
</dbReference>
<dbReference type="Pfam" id="PF00874">
    <property type="entry name" value="PRD"/>
    <property type="match status" value="1"/>
</dbReference>
<dbReference type="AlphaFoldDB" id="A0A923RRC8"/>
<dbReference type="CDD" id="cd00211">
    <property type="entry name" value="PTS_IIA_fru"/>
    <property type="match status" value="1"/>
</dbReference>
<gene>
    <name evidence="4" type="ORF">H8S37_11620</name>
</gene>
<dbReference type="Gene3D" id="1.10.1790.10">
    <property type="entry name" value="PRD domain"/>
    <property type="match status" value="1"/>
</dbReference>
<name>A0A923RRC8_9FIRM</name>
<accession>A0A923RRC8</accession>